<evidence type="ECO:0000259" key="2">
    <source>
        <dbReference type="SMART" id="SM01332"/>
    </source>
</evidence>
<feature type="region of interest" description="Disordered" evidence="1">
    <location>
        <begin position="336"/>
        <end position="366"/>
    </location>
</feature>
<dbReference type="OrthoDB" id="39037at2759"/>
<feature type="domain" description="Cyclin C-terminal" evidence="2">
    <location>
        <begin position="204"/>
        <end position="323"/>
    </location>
</feature>
<dbReference type="InterPro" id="IPR004367">
    <property type="entry name" value="Cyclin_C-dom"/>
</dbReference>
<accession>A0A9K3L4A5</accession>
<sequence length="366" mass="42083">MVDASERLQILLTQEEVIYKTSDYLARMNLESVHRCSASFSSSSSTSPKKRKSCEDDVYEDEQESSSSSCVSPRCRDNDQVGDEEGTTSTQINKHWREKICEWAYQVVDHFDLNREVVSIAMNHLDRFLDTFTEQVDKNTFQLLAMTCLYLSIKLNEYKHLLIPESKSSMDTILRLSRGAFTLPQMEQMEYEVLQRLRWHVHPPTPQLFVKHFLFFLSVDQNEIHDLTQFMIELSVMDYFFVNYKPSEVAVASLLNALQRFYPQTQAQSYFPFLAKFLDMDSPGIVACRERLGLIYAQANDQGVYGTATTDKDASTVSEQSTLHRTTSPVSVMAAPQSYDSNHYNPNHSQSEQGMDMEYFGDDGEL</sequence>
<dbReference type="SMART" id="SM01332">
    <property type="entry name" value="Cyclin_C"/>
    <property type="match status" value="1"/>
</dbReference>
<dbReference type="Proteomes" id="UP000693970">
    <property type="component" value="Unassembled WGS sequence"/>
</dbReference>
<dbReference type="Pfam" id="PF02984">
    <property type="entry name" value="Cyclin_C"/>
    <property type="match status" value="1"/>
</dbReference>
<name>A0A9K3L4A5_9STRA</name>
<dbReference type="EMBL" id="JAGRRH010000015">
    <property type="protein sequence ID" value="KAG7355418.1"/>
    <property type="molecule type" value="Genomic_DNA"/>
</dbReference>
<dbReference type="InterPro" id="IPR006671">
    <property type="entry name" value="Cyclin_N"/>
</dbReference>
<comment type="caution">
    <text evidence="3">The sequence shown here is derived from an EMBL/GenBank/DDBJ whole genome shotgun (WGS) entry which is preliminary data.</text>
</comment>
<evidence type="ECO:0000313" key="3">
    <source>
        <dbReference type="EMBL" id="KAG7355418.1"/>
    </source>
</evidence>
<gene>
    <name evidence="3" type="ORF">IV203_000104</name>
</gene>
<feature type="region of interest" description="Disordered" evidence="1">
    <location>
        <begin position="39"/>
        <end position="89"/>
    </location>
</feature>
<reference evidence="3" key="1">
    <citation type="journal article" date="2021" name="Sci. Rep.">
        <title>Diploid genomic architecture of Nitzschia inconspicua, an elite biomass production diatom.</title>
        <authorList>
            <person name="Oliver A."/>
            <person name="Podell S."/>
            <person name="Pinowska A."/>
            <person name="Traller J.C."/>
            <person name="Smith S.R."/>
            <person name="McClure R."/>
            <person name="Beliaev A."/>
            <person name="Bohutskyi P."/>
            <person name="Hill E.A."/>
            <person name="Rabines A."/>
            <person name="Zheng H."/>
            <person name="Allen L.Z."/>
            <person name="Kuo A."/>
            <person name="Grigoriev I.V."/>
            <person name="Allen A.E."/>
            <person name="Hazlebeck D."/>
            <person name="Allen E.E."/>
        </authorList>
    </citation>
    <scope>NUCLEOTIDE SEQUENCE</scope>
    <source>
        <strain evidence="3">Hildebrandi</strain>
    </source>
</reference>
<dbReference type="CDD" id="cd20537">
    <property type="entry name" value="CYCLIN_CCNO-like_rpt2"/>
    <property type="match status" value="1"/>
</dbReference>
<proteinExistence type="predicted"/>
<organism evidence="3 4">
    <name type="scientific">Nitzschia inconspicua</name>
    <dbReference type="NCBI Taxonomy" id="303405"/>
    <lineage>
        <taxon>Eukaryota</taxon>
        <taxon>Sar</taxon>
        <taxon>Stramenopiles</taxon>
        <taxon>Ochrophyta</taxon>
        <taxon>Bacillariophyta</taxon>
        <taxon>Bacillariophyceae</taxon>
        <taxon>Bacillariophycidae</taxon>
        <taxon>Bacillariales</taxon>
        <taxon>Bacillariaceae</taxon>
        <taxon>Nitzschia</taxon>
    </lineage>
</organism>
<evidence type="ECO:0000313" key="4">
    <source>
        <dbReference type="Proteomes" id="UP000693970"/>
    </source>
</evidence>
<dbReference type="Pfam" id="PF00134">
    <property type="entry name" value="Cyclin_N"/>
    <property type="match status" value="1"/>
</dbReference>
<dbReference type="AlphaFoldDB" id="A0A9K3L4A5"/>
<reference evidence="3" key="2">
    <citation type="submission" date="2021-04" db="EMBL/GenBank/DDBJ databases">
        <authorList>
            <person name="Podell S."/>
        </authorList>
    </citation>
    <scope>NUCLEOTIDE SEQUENCE</scope>
    <source>
        <strain evidence="3">Hildebrandi</strain>
    </source>
</reference>
<feature type="compositionally biased region" description="Polar residues" evidence="1">
    <location>
        <begin position="338"/>
        <end position="353"/>
    </location>
</feature>
<evidence type="ECO:0000256" key="1">
    <source>
        <dbReference type="SAM" id="MobiDB-lite"/>
    </source>
</evidence>
<dbReference type="FunFam" id="1.10.472.10:FF:000093">
    <property type="entry name" value="Predicted protein"/>
    <property type="match status" value="1"/>
</dbReference>
<dbReference type="InterPro" id="IPR039361">
    <property type="entry name" value="Cyclin"/>
</dbReference>
<keyword evidence="4" id="KW-1185">Reference proteome</keyword>
<protein>
    <submittedName>
        <fullName evidence="3">Cyclin-like protein</fullName>
    </submittedName>
</protein>
<dbReference type="PANTHER" id="PTHR10177">
    <property type="entry name" value="CYCLINS"/>
    <property type="match status" value="1"/>
</dbReference>